<evidence type="ECO:0000256" key="2">
    <source>
        <dbReference type="ARBA" id="ARBA00006962"/>
    </source>
</evidence>
<dbReference type="PANTHER" id="PTHR43025:SF3">
    <property type="entry name" value="MONOGALACTOSYLDIACYLGLYCEROL SYNTHASE 1, CHLOROPLASTIC"/>
    <property type="match status" value="1"/>
</dbReference>
<dbReference type="GO" id="GO:0009247">
    <property type="term" value="P:glycolipid biosynthetic process"/>
    <property type="evidence" value="ECO:0007669"/>
    <property type="project" value="InterPro"/>
</dbReference>
<sequence>MFSAAFGGGHTQAGRALVEALQAERPALTFHHGDFIRYLNRFQRFWTLDVYMAWLRHAPEMYRRFYEWTDQESEPRSITGTFRWLGLPGLMRDLEAAMPQLVLSSFPTNVALADTARQRLGLHFLNAIVVTDYRAHHHWARPEADLLLVASQQTRAQLLAWGVAPERVVVTGIPVGPRLRALTDADPAALRRKHGLDPDRPLLLVSSGAQGTYRALPALLDTLAQLGRPVQVLVAGGQTGAPGVEQRGGATLHRLGYTDAYPELLAAADLVVGKAGGLTVAESTVLGVPLVVYQPIPGQEEHNARFLVEHGAGLWPQDRFQLRRELNRALDPEVRARLSGAARSVGVPDAAERGAAALLSALDAGLGR</sequence>
<evidence type="ECO:0000256" key="4">
    <source>
        <dbReference type="ARBA" id="ARBA00022679"/>
    </source>
</evidence>
<evidence type="ECO:0000256" key="1">
    <source>
        <dbReference type="ARBA" id="ARBA00004370"/>
    </source>
</evidence>
<dbReference type="KEGG" id="dsc:ABOD76_10935"/>
<name>A0AAU7UDX5_9DEIO</name>
<gene>
    <name evidence="7" type="ORF">ABOD76_10935</name>
</gene>
<dbReference type="Pfam" id="PF06925">
    <property type="entry name" value="MGDG_synth"/>
    <property type="match status" value="1"/>
</dbReference>
<dbReference type="PANTHER" id="PTHR43025">
    <property type="entry name" value="MONOGALACTOSYLDIACYLGLYCEROL SYNTHASE"/>
    <property type="match status" value="1"/>
</dbReference>
<organism evidence="7">
    <name type="scientific">Deinococcus sonorensis KR-87</name>
    <dbReference type="NCBI Taxonomy" id="694439"/>
    <lineage>
        <taxon>Bacteria</taxon>
        <taxon>Thermotogati</taxon>
        <taxon>Deinococcota</taxon>
        <taxon>Deinococci</taxon>
        <taxon>Deinococcales</taxon>
        <taxon>Deinococcaceae</taxon>
        <taxon>Deinococcus</taxon>
    </lineage>
</organism>
<comment type="subcellular location">
    <subcellularLocation>
        <location evidence="1">Membrane</location>
    </subcellularLocation>
</comment>
<evidence type="ECO:0000259" key="5">
    <source>
        <dbReference type="Pfam" id="PF04101"/>
    </source>
</evidence>
<dbReference type="InterPro" id="IPR007235">
    <property type="entry name" value="Glyco_trans_28_C"/>
</dbReference>
<reference evidence="7" key="1">
    <citation type="submission" date="2024-06" db="EMBL/GenBank/DDBJ databases">
        <title>Draft Genome Sequence of Deinococcus sonorensis Type Strain KR-87, a Biofilm Producing Representative of the Genus Deinococcus.</title>
        <authorList>
            <person name="Boren L.S."/>
            <person name="Grosso R.A."/>
            <person name="Hugenberg-Cox A.N."/>
            <person name="Hill J.T.E."/>
            <person name="Albert C.M."/>
            <person name="Tuohy J.M."/>
        </authorList>
    </citation>
    <scope>NUCLEOTIDE SEQUENCE</scope>
    <source>
        <strain evidence="7">KR-87</strain>
    </source>
</reference>
<keyword evidence="3" id="KW-0328">Glycosyltransferase</keyword>
<dbReference type="InterPro" id="IPR009695">
    <property type="entry name" value="Diacylglyc_glucosyltr_N"/>
</dbReference>
<dbReference type="InterPro" id="IPR050519">
    <property type="entry name" value="Glycosyltransf_28_UgtP"/>
</dbReference>
<protein>
    <submittedName>
        <fullName evidence="7">Glycosyltransferase</fullName>
    </submittedName>
</protein>
<dbReference type="AlphaFoldDB" id="A0AAU7UDX5"/>
<keyword evidence="4" id="KW-0808">Transferase</keyword>
<dbReference type="SUPFAM" id="SSF53756">
    <property type="entry name" value="UDP-Glycosyltransferase/glycogen phosphorylase"/>
    <property type="match status" value="1"/>
</dbReference>
<evidence type="ECO:0000256" key="3">
    <source>
        <dbReference type="ARBA" id="ARBA00022676"/>
    </source>
</evidence>
<feature type="domain" description="Glycosyl transferase family 28 C-terminal" evidence="5">
    <location>
        <begin position="214"/>
        <end position="338"/>
    </location>
</feature>
<dbReference type="GO" id="GO:0016020">
    <property type="term" value="C:membrane"/>
    <property type="evidence" value="ECO:0007669"/>
    <property type="project" value="UniProtKB-SubCell"/>
</dbReference>
<dbReference type="RefSeq" id="WP_350244877.1">
    <property type="nucleotide sequence ID" value="NZ_CP158299.1"/>
</dbReference>
<dbReference type="Pfam" id="PF04101">
    <property type="entry name" value="Glyco_tran_28_C"/>
    <property type="match status" value="1"/>
</dbReference>
<proteinExistence type="inferred from homology"/>
<feature type="domain" description="Diacylglycerol glucosyltransferase N-terminal" evidence="6">
    <location>
        <begin position="10"/>
        <end position="175"/>
    </location>
</feature>
<evidence type="ECO:0000259" key="6">
    <source>
        <dbReference type="Pfam" id="PF06925"/>
    </source>
</evidence>
<evidence type="ECO:0000313" key="7">
    <source>
        <dbReference type="EMBL" id="XBV86797.1"/>
    </source>
</evidence>
<accession>A0AAU7UDX5</accession>
<dbReference type="Gene3D" id="3.40.50.2000">
    <property type="entry name" value="Glycogen Phosphorylase B"/>
    <property type="match status" value="1"/>
</dbReference>
<comment type="similarity">
    <text evidence="2">Belongs to the glycosyltransferase 28 family.</text>
</comment>
<dbReference type="EMBL" id="CP158299">
    <property type="protein sequence ID" value="XBV86797.1"/>
    <property type="molecule type" value="Genomic_DNA"/>
</dbReference>
<dbReference type="GO" id="GO:0016758">
    <property type="term" value="F:hexosyltransferase activity"/>
    <property type="evidence" value="ECO:0007669"/>
    <property type="project" value="InterPro"/>
</dbReference>